<dbReference type="EMBL" id="JAAARO010000010">
    <property type="protein sequence ID" value="KAF5741666.1"/>
    <property type="molecule type" value="Genomic_DNA"/>
</dbReference>
<dbReference type="PANTHER" id="PTHR22844:SF342">
    <property type="entry name" value="AND WD40 DOMAIN PROTEIN, PUTATIVE-RELATED"/>
    <property type="match status" value="1"/>
</dbReference>
<dbReference type="PROSITE" id="PS50082">
    <property type="entry name" value="WD_REPEATS_2"/>
    <property type="match status" value="4"/>
</dbReference>
<feature type="repeat" description="WD" evidence="3">
    <location>
        <begin position="320"/>
        <end position="349"/>
    </location>
</feature>
<keyword evidence="5" id="KW-1185">Reference proteome</keyword>
<protein>
    <submittedName>
        <fullName evidence="4">Transducin/WD40 repeat-like superfamily protein isoform 1</fullName>
    </submittedName>
</protein>
<reference evidence="4 5" key="1">
    <citation type="journal article" date="2020" name="Nat. Commun.">
        <title>Genome of Tripterygium wilfordii and identification of cytochrome P450 involved in triptolide biosynthesis.</title>
        <authorList>
            <person name="Tu L."/>
            <person name="Su P."/>
            <person name="Zhang Z."/>
            <person name="Gao L."/>
            <person name="Wang J."/>
            <person name="Hu T."/>
            <person name="Zhou J."/>
            <person name="Zhang Y."/>
            <person name="Zhao Y."/>
            <person name="Liu Y."/>
            <person name="Song Y."/>
            <person name="Tong Y."/>
            <person name="Lu Y."/>
            <person name="Yang J."/>
            <person name="Xu C."/>
            <person name="Jia M."/>
            <person name="Peters R.J."/>
            <person name="Huang L."/>
            <person name="Gao W."/>
        </authorList>
    </citation>
    <scope>NUCLEOTIDE SEQUENCE [LARGE SCALE GENOMIC DNA]</scope>
    <source>
        <strain evidence="5">cv. XIE 37</strain>
        <tissue evidence="4">Leaf</tissue>
    </source>
</reference>
<dbReference type="PANTHER" id="PTHR22844">
    <property type="entry name" value="F-BOX AND WD40 DOMAIN PROTEIN"/>
    <property type="match status" value="1"/>
</dbReference>
<dbReference type="InterPro" id="IPR020472">
    <property type="entry name" value="WD40_PAC1"/>
</dbReference>
<dbReference type="Pfam" id="PF00400">
    <property type="entry name" value="WD40"/>
    <property type="match status" value="5"/>
</dbReference>
<keyword evidence="1 3" id="KW-0853">WD repeat</keyword>
<dbReference type="SUPFAM" id="SSF50978">
    <property type="entry name" value="WD40 repeat-like"/>
    <property type="match status" value="1"/>
</dbReference>
<dbReference type="SMART" id="SM00320">
    <property type="entry name" value="WD40"/>
    <property type="match status" value="7"/>
</dbReference>
<dbReference type="InterPro" id="IPR001680">
    <property type="entry name" value="WD40_rpt"/>
</dbReference>
<evidence type="ECO:0000256" key="3">
    <source>
        <dbReference type="PROSITE-ProRule" id="PRU00221"/>
    </source>
</evidence>
<evidence type="ECO:0000256" key="2">
    <source>
        <dbReference type="ARBA" id="ARBA00022737"/>
    </source>
</evidence>
<evidence type="ECO:0000256" key="1">
    <source>
        <dbReference type="ARBA" id="ARBA00022574"/>
    </source>
</evidence>
<dbReference type="PRINTS" id="PR00320">
    <property type="entry name" value="GPROTEINBRPT"/>
</dbReference>
<dbReference type="Gene3D" id="2.130.10.10">
    <property type="entry name" value="YVTN repeat-like/Quinoprotein amine dehydrogenase"/>
    <property type="match status" value="2"/>
</dbReference>
<organism evidence="4 5">
    <name type="scientific">Tripterygium wilfordii</name>
    <name type="common">Thunder God vine</name>
    <dbReference type="NCBI Taxonomy" id="458696"/>
    <lineage>
        <taxon>Eukaryota</taxon>
        <taxon>Viridiplantae</taxon>
        <taxon>Streptophyta</taxon>
        <taxon>Embryophyta</taxon>
        <taxon>Tracheophyta</taxon>
        <taxon>Spermatophyta</taxon>
        <taxon>Magnoliopsida</taxon>
        <taxon>eudicotyledons</taxon>
        <taxon>Gunneridae</taxon>
        <taxon>Pentapetalae</taxon>
        <taxon>rosids</taxon>
        <taxon>fabids</taxon>
        <taxon>Celastrales</taxon>
        <taxon>Celastraceae</taxon>
        <taxon>Tripterygium</taxon>
    </lineage>
</organism>
<gene>
    <name evidence="4" type="ORF">HS088_TW10G00670</name>
</gene>
<dbReference type="OrthoDB" id="674604at2759"/>
<dbReference type="InterPro" id="IPR036322">
    <property type="entry name" value="WD40_repeat_dom_sf"/>
</dbReference>
<proteinExistence type="predicted"/>
<dbReference type="PROSITE" id="PS50294">
    <property type="entry name" value="WD_REPEATS_REGION"/>
    <property type="match status" value="2"/>
</dbReference>
<dbReference type="InParanoid" id="A0A7J7D6H3"/>
<keyword evidence="2" id="KW-0677">Repeat</keyword>
<feature type="repeat" description="WD" evidence="3">
    <location>
        <begin position="227"/>
        <end position="257"/>
    </location>
</feature>
<comment type="caution">
    <text evidence="4">The sequence shown here is derived from an EMBL/GenBank/DDBJ whole genome shotgun (WGS) entry which is preliminary data.</text>
</comment>
<sequence length="416" mass="46302">MASILDSQNSPSFRLEDTTHENKKLMRNISVKEFSFSEINPYSPPRLSCPTLNTYSYPYSSSPSPTHCHNAAGEASHKCVSSILKKDSRILSMALSNGLIYTGSDMNMVRIWKFPDFTEFGQLKTRACMVMALAVSNDKVFGAYGDGNIRVWHRAGNNSHFRYVRLGTIPRNGRYVRSYITGKDKMKHSRPITSLAINTSDDVLYSASLDKTVKVWRISDFKCIETIQAHPQQINSIVVADDGILYTASDDATVRVWRRIFCRSHWPHALIVSLPTNNSPVITLALSQDGRVLYGGCSDGYIHYWLNSWFSGQLQSGDALAGHTHAVLCMASVGRFVVSGSADSSCRVWAREQDGQHTCMAVLMGHRGPIRCISAHVDPVEEEYENGCTVCSGSLDGVIKVWHVTTTKREVSNWAC</sequence>
<accession>A0A7J7D6H3</accession>
<feature type="repeat" description="WD" evidence="3">
    <location>
        <begin position="185"/>
        <end position="226"/>
    </location>
</feature>
<name>A0A7J7D6H3_TRIWF</name>
<evidence type="ECO:0000313" key="4">
    <source>
        <dbReference type="EMBL" id="KAF5741666.1"/>
    </source>
</evidence>
<dbReference type="InterPro" id="IPR045182">
    <property type="entry name" value="JINGUBANG-like"/>
</dbReference>
<dbReference type="InterPro" id="IPR015943">
    <property type="entry name" value="WD40/YVTN_repeat-like_dom_sf"/>
</dbReference>
<dbReference type="AlphaFoldDB" id="A0A7J7D6H3"/>
<evidence type="ECO:0000313" key="5">
    <source>
        <dbReference type="Proteomes" id="UP000593562"/>
    </source>
</evidence>
<dbReference type="Proteomes" id="UP000593562">
    <property type="component" value="Unassembled WGS sequence"/>
</dbReference>
<feature type="repeat" description="WD" evidence="3">
    <location>
        <begin position="274"/>
        <end position="305"/>
    </location>
</feature>